<gene>
    <name evidence="11" type="ORF">HF203_06305</name>
</gene>
<keyword evidence="6" id="KW-0653">Protein transport</keyword>
<evidence type="ECO:0000256" key="7">
    <source>
        <dbReference type="ARBA" id="ARBA00022989"/>
    </source>
</evidence>
<evidence type="ECO:0000256" key="9">
    <source>
        <dbReference type="SAM" id="MobiDB-lite"/>
    </source>
</evidence>
<organism evidence="11 12">
    <name type="scientific">Marichromatium bheemlicum</name>
    <dbReference type="NCBI Taxonomy" id="365339"/>
    <lineage>
        <taxon>Bacteria</taxon>
        <taxon>Pseudomonadati</taxon>
        <taxon>Pseudomonadota</taxon>
        <taxon>Gammaproteobacteria</taxon>
        <taxon>Chromatiales</taxon>
        <taxon>Chromatiaceae</taxon>
        <taxon>Marichromatium</taxon>
    </lineage>
</organism>
<evidence type="ECO:0000259" key="10">
    <source>
        <dbReference type="Pfam" id="PF11356"/>
    </source>
</evidence>
<dbReference type="Proteomes" id="UP000740754">
    <property type="component" value="Unassembled WGS sequence"/>
</dbReference>
<feature type="region of interest" description="Disordered" evidence="9">
    <location>
        <begin position="27"/>
        <end position="85"/>
    </location>
</feature>
<dbReference type="PRINTS" id="PR01217">
    <property type="entry name" value="PRICHEXTENSN"/>
</dbReference>
<protein>
    <recommendedName>
        <fullName evidence="10">Type II secretion system protein GspC N-terminal domain-containing protein</fullName>
    </recommendedName>
</protein>
<reference evidence="11 12" key="1">
    <citation type="submission" date="2020-04" db="EMBL/GenBank/DDBJ databases">
        <title>Draft Whole-Genome sequence of Marichromatium bheemlicum DSM 18632, type strain.</title>
        <authorList>
            <person name="Kyndt J.A."/>
            <person name="Meyer T.E."/>
        </authorList>
    </citation>
    <scope>NUCLEOTIDE SEQUENCE [LARGE SCALE GENOMIC DNA]</scope>
    <source>
        <strain evidence="11 12">DSM 18632</strain>
    </source>
</reference>
<keyword evidence="5" id="KW-0812">Transmembrane</keyword>
<comment type="caution">
    <text evidence="11">The sequence shown here is derived from an EMBL/GenBank/DDBJ whole genome shotgun (WGS) entry which is preliminary data.</text>
</comment>
<keyword evidence="4" id="KW-0997">Cell inner membrane</keyword>
<sequence>MKRRFALSTVALLGALQVWQWRHWQTPLPDLAAPPPAPPQPPIDAPPPPPPRAHYDAVLERPLFRPDRRPAPPPTTPDPNTARAAPALERLTLTSVLITPEQRVAWVRVAEAGRSGQRIEVGDQMADWTVAAIHPDHILLERQGQIDRLPLRDFTRPGAPSATPLIPPAPDPTPRP</sequence>
<evidence type="ECO:0000313" key="11">
    <source>
        <dbReference type="EMBL" id="NKN32829.1"/>
    </source>
</evidence>
<dbReference type="InterPro" id="IPR024961">
    <property type="entry name" value="T2SS_GspC_N"/>
</dbReference>
<name>A0ABX1I5G9_9GAMM</name>
<keyword evidence="8" id="KW-0472">Membrane</keyword>
<proteinExistence type="predicted"/>
<evidence type="ECO:0000256" key="5">
    <source>
        <dbReference type="ARBA" id="ARBA00022692"/>
    </source>
</evidence>
<keyword evidence="12" id="KW-1185">Reference proteome</keyword>
<evidence type="ECO:0000256" key="4">
    <source>
        <dbReference type="ARBA" id="ARBA00022519"/>
    </source>
</evidence>
<feature type="region of interest" description="Disordered" evidence="9">
    <location>
        <begin position="152"/>
        <end position="176"/>
    </location>
</feature>
<evidence type="ECO:0000256" key="1">
    <source>
        <dbReference type="ARBA" id="ARBA00004533"/>
    </source>
</evidence>
<dbReference type="Gene3D" id="2.30.30.830">
    <property type="match status" value="1"/>
</dbReference>
<evidence type="ECO:0000313" key="12">
    <source>
        <dbReference type="Proteomes" id="UP000740754"/>
    </source>
</evidence>
<feature type="compositionally biased region" description="Pro residues" evidence="9">
    <location>
        <begin position="165"/>
        <end position="176"/>
    </location>
</feature>
<dbReference type="RefSeq" id="WP_168667756.1">
    <property type="nucleotide sequence ID" value="NZ_JAAXKX010000006.1"/>
</dbReference>
<feature type="compositionally biased region" description="Basic and acidic residues" evidence="9">
    <location>
        <begin position="53"/>
        <end position="70"/>
    </location>
</feature>
<evidence type="ECO:0000256" key="3">
    <source>
        <dbReference type="ARBA" id="ARBA00022475"/>
    </source>
</evidence>
<dbReference type="EMBL" id="JAAXKX010000006">
    <property type="protein sequence ID" value="NKN32829.1"/>
    <property type="molecule type" value="Genomic_DNA"/>
</dbReference>
<keyword evidence="7" id="KW-1133">Transmembrane helix</keyword>
<feature type="domain" description="Type II secretion system protein GspC N-terminal" evidence="10">
    <location>
        <begin position="9"/>
        <end position="151"/>
    </location>
</feature>
<keyword evidence="2" id="KW-0813">Transport</keyword>
<dbReference type="Pfam" id="PF11356">
    <property type="entry name" value="T2SSC"/>
    <property type="match status" value="1"/>
</dbReference>
<feature type="compositionally biased region" description="Pro residues" evidence="9">
    <location>
        <begin position="32"/>
        <end position="52"/>
    </location>
</feature>
<keyword evidence="3" id="KW-1003">Cell membrane</keyword>
<evidence type="ECO:0000256" key="2">
    <source>
        <dbReference type="ARBA" id="ARBA00022448"/>
    </source>
</evidence>
<evidence type="ECO:0000256" key="8">
    <source>
        <dbReference type="ARBA" id="ARBA00023136"/>
    </source>
</evidence>
<evidence type="ECO:0000256" key="6">
    <source>
        <dbReference type="ARBA" id="ARBA00022927"/>
    </source>
</evidence>
<comment type="subcellular location">
    <subcellularLocation>
        <location evidence="1">Cell inner membrane</location>
    </subcellularLocation>
</comment>
<accession>A0ABX1I5G9</accession>